<dbReference type="PANTHER" id="PTHR34217">
    <property type="entry name" value="METAL-DEPENDENT CARBOXYPEPTIDASE"/>
    <property type="match status" value="1"/>
</dbReference>
<comment type="similarity">
    <text evidence="1">Belongs to the peptidase M32 family.</text>
</comment>
<dbReference type="SUPFAM" id="SSF55486">
    <property type="entry name" value="Metalloproteases ('zincins'), catalytic domain"/>
    <property type="match status" value="1"/>
</dbReference>
<keyword evidence="2" id="KW-0862">Zinc</keyword>
<proteinExistence type="inferred from homology"/>
<dbReference type="Gene3D" id="1.10.1370.30">
    <property type="match status" value="1"/>
</dbReference>
<gene>
    <name evidence="4" type="ORF">VC03_01925</name>
</gene>
<dbReference type="EC" id="3.4.17.19" evidence="1"/>
<dbReference type="GO" id="GO:0006508">
    <property type="term" value="P:proteolysis"/>
    <property type="evidence" value="ECO:0007669"/>
    <property type="project" value="UniProtKB-UniRule"/>
</dbReference>
<reference evidence="4 5" key="1">
    <citation type="journal article" date="2012" name="BMC Genomics">
        <title>Genomic sequence analysis and characterization of Sneathia amnii sp. nov.</title>
        <authorList>
            <consortium name="Vaginal Microbiome Consortium (additional members)"/>
            <person name="Harwich M.D.Jr."/>
            <person name="Serrano M.G."/>
            <person name="Fettweis J.M."/>
            <person name="Alves J.M."/>
            <person name="Reimers M.A."/>
            <person name="Buck G.A."/>
            <person name="Jefferson K.K."/>
        </authorList>
    </citation>
    <scope>NUCLEOTIDE SEQUENCE [LARGE SCALE GENOMIC DNA]</scope>
    <source>
        <strain evidence="4 5">SN35</strain>
    </source>
</reference>
<keyword evidence="1" id="KW-0482">Metalloprotease</keyword>
<organism evidence="4 5">
    <name type="scientific">Sneathia vaginalis</name>
    <dbReference type="NCBI Taxonomy" id="187101"/>
    <lineage>
        <taxon>Bacteria</taxon>
        <taxon>Fusobacteriati</taxon>
        <taxon>Fusobacteriota</taxon>
        <taxon>Fusobacteriia</taxon>
        <taxon>Fusobacteriales</taxon>
        <taxon>Leptotrichiaceae</taxon>
        <taxon>Sneathia</taxon>
    </lineage>
</organism>
<dbReference type="RefSeq" id="WP_046328427.1">
    <property type="nucleotide sequence ID" value="NZ_CP011280.1"/>
</dbReference>
<dbReference type="Proteomes" id="UP000033103">
    <property type="component" value="Chromosome"/>
</dbReference>
<comment type="cofactor">
    <cofactor evidence="2">
        <name>Zn(2+)</name>
        <dbReference type="ChEBI" id="CHEBI:29105"/>
    </cofactor>
    <text evidence="2">Binds 1 zinc ion per subunit.</text>
</comment>
<dbReference type="PIRSF" id="PIRSF006615">
    <property type="entry name" value="Zn_crbxpep_Taq"/>
    <property type="match status" value="1"/>
</dbReference>
<feature type="binding site" evidence="2">
    <location>
        <position position="293"/>
    </location>
    <ligand>
        <name>Zn(2+)</name>
        <dbReference type="ChEBI" id="CHEBI:29105"/>
        <note>catalytic</note>
    </ligand>
</feature>
<comment type="catalytic activity">
    <reaction evidence="1">
        <text>Release of a C-terminal amino acid with broad specificity, except for -Pro.</text>
        <dbReference type="EC" id="3.4.17.19"/>
    </reaction>
</comment>
<keyword evidence="1" id="KW-0121">Carboxypeptidase</keyword>
<dbReference type="PATRIC" id="fig|1069640.6.peg.367"/>
<dbReference type="OrthoDB" id="9772308at2"/>
<dbReference type="PANTHER" id="PTHR34217:SF1">
    <property type="entry name" value="CARBOXYPEPTIDASE 1"/>
    <property type="match status" value="1"/>
</dbReference>
<protein>
    <recommendedName>
        <fullName evidence="1">Metal-dependent carboxypeptidase</fullName>
        <ecNumber evidence="1">3.4.17.19</ecNumber>
    </recommendedName>
</protein>
<dbReference type="CDD" id="cd06460">
    <property type="entry name" value="M32_Taq"/>
    <property type="match status" value="1"/>
</dbReference>
<evidence type="ECO:0000313" key="5">
    <source>
        <dbReference type="Proteomes" id="UP000033103"/>
    </source>
</evidence>
<feature type="active site" description="Proton donor/acceptor" evidence="3">
    <location>
        <position position="263"/>
    </location>
</feature>
<keyword evidence="1 2" id="KW-0479">Metal-binding</keyword>
<dbReference type="PRINTS" id="PR00998">
    <property type="entry name" value="CRBOXYPTASET"/>
</dbReference>
<comment type="function">
    <text evidence="1">Broad specificity carboxypetidase that releases amino acids sequentially from the C-terminus, including neutral, aromatic, polar and basic residues.</text>
</comment>
<keyword evidence="1" id="KW-0378">Hydrolase</keyword>
<dbReference type="KEGG" id="sns:VC03_01925"/>
<evidence type="ECO:0000313" key="4">
    <source>
        <dbReference type="EMBL" id="AKC95321.1"/>
    </source>
</evidence>
<name>A0A0E3ZBY2_9FUSO</name>
<evidence type="ECO:0000256" key="1">
    <source>
        <dbReference type="PIRNR" id="PIRNR006615"/>
    </source>
</evidence>
<dbReference type="STRING" id="187101.VC03_01925"/>
<sequence length="497" mass="58870">MDKIYEYIRRDMAFSHAITLLSWDLETEAPVKAIDGISNTMEVLTQLQYENFVNDEFKKMLYDLDEDKLSEIDKKVVKKLKKDVFEKMSKIPKDEYAKYSSLVTKATQKWEIAKNKEDYSLFKDYLQDLIDTNKKFILYRGYKKNPYDVLLDDYETNLTVEKADKFFDLIRKELIPFIKEIRSKDTTKLEDIKKRFYSVKFSIEEQREISKILSNIMGFDYDKGVIKESEHPFTTNMNNKDVRITTHYYLDDVLSSIYSTVHETGHAIYEQQVDDKYNDTGILSGGSTMGIHESQSRIYENVIGKMKEFTDLIYSLLEKYRKLNISKDEFYLLVNEVKNQYYRTEADEVTYPIHVMIRYEIEKYIFSNIDTKINASDLEKMWNDLYEEYLGIRPKNAKEGILQDSHWAGGAFGYFPSYAIASAYASQIYHALEKKVDVKKAIEDKDFKKINDFLREGIHQYGNSKTPEELIKLCTGEEFNPEYYIKYLKSKYERIYK</sequence>
<dbReference type="EMBL" id="CP011280">
    <property type="protein sequence ID" value="AKC95321.1"/>
    <property type="molecule type" value="Genomic_DNA"/>
</dbReference>
<dbReference type="GO" id="GO:0046872">
    <property type="term" value="F:metal ion binding"/>
    <property type="evidence" value="ECO:0007669"/>
    <property type="project" value="UniProtKB-KW"/>
</dbReference>
<dbReference type="Pfam" id="PF02074">
    <property type="entry name" value="Peptidase_M32"/>
    <property type="match status" value="1"/>
</dbReference>
<keyword evidence="1" id="KW-0645">Protease</keyword>
<dbReference type="GO" id="GO:0004181">
    <property type="term" value="F:metallocarboxypeptidase activity"/>
    <property type="evidence" value="ECO:0007669"/>
    <property type="project" value="UniProtKB-UniRule"/>
</dbReference>
<evidence type="ECO:0000256" key="3">
    <source>
        <dbReference type="PIRSR" id="PIRSR006615-2"/>
    </source>
</evidence>
<feature type="binding site" evidence="2">
    <location>
        <position position="266"/>
    </location>
    <ligand>
        <name>Zn(2+)</name>
        <dbReference type="ChEBI" id="CHEBI:29105"/>
        <note>catalytic</note>
    </ligand>
</feature>
<dbReference type="PROSITE" id="PS52034">
    <property type="entry name" value="PEPTIDASE_M32"/>
    <property type="match status" value="1"/>
</dbReference>
<accession>A0A0E3ZBY2</accession>
<dbReference type="AlphaFoldDB" id="A0A0E3ZBY2"/>
<feature type="binding site" evidence="2">
    <location>
        <position position="262"/>
    </location>
    <ligand>
        <name>Zn(2+)</name>
        <dbReference type="ChEBI" id="CHEBI:29105"/>
        <note>catalytic</note>
    </ligand>
</feature>
<dbReference type="InterPro" id="IPR001333">
    <property type="entry name" value="Peptidase_M32_Taq"/>
</dbReference>
<keyword evidence="5" id="KW-1185">Reference proteome</keyword>
<dbReference type="HOGENOM" id="CLU_032916_1_1_0"/>
<evidence type="ECO:0000256" key="2">
    <source>
        <dbReference type="PIRSR" id="PIRSR006615-1"/>
    </source>
</evidence>